<dbReference type="OrthoDB" id="2194880at2"/>
<feature type="signal peptide" evidence="1">
    <location>
        <begin position="1"/>
        <end position="24"/>
    </location>
</feature>
<organism evidence="2 3">
    <name type="scientific">Enterococcus quebecensis</name>
    <dbReference type="NCBI Taxonomy" id="903983"/>
    <lineage>
        <taxon>Bacteria</taxon>
        <taxon>Bacillati</taxon>
        <taxon>Bacillota</taxon>
        <taxon>Bacilli</taxon>
        <taxon>Lactobacillales</taxon>
        <taxon>Enterococcaceae</taxon>
        <taxon>Enterococcus</taxon>
    </lineage>
</organism>
<comment type="caution">
    <text evidence="2">The sequence shown here is derived from an EMBL/GenBank/DDBJ whole genome shotgun (WGS) entry which is preliminary data.</text>
</comment>
<reference evidence="3" key="1">
    <citation type="submission" date="2016-09" db="EMBL/GenBank/DDBJ databases">
        <authorList>
            <person name="Gulvik C.A."/>
        </authorList>
    </citation>
    <scope>NUCLEOTIDE SEQUENCE [LARGE SCALE GENOMIC DNA]</scope>
    <source>
        <strain evidence="3">LMG 26306</strain>
    </source>
</reference>
<feature type="chain" id="PRO_5009177732" description="WxL domain-containing protein" evidence="1">
    <location>
        <begin position="25"/>
        <end position="241"/>
    </location>
</feature>
<dbReference type="AlphaFoldDB" id="A0A1E5GS24"/>
<evidence type="ECO:0000256" key="1">
    <source>
        <dbReference type="SAM" id="SignalP"/>
    </source>
</evidence>
<dbReference type="Proteomes" id="UP000094764">
    <property type="component" value="Unassembled WGS sequence"/>
</dbReference>
<name>A0A1E5GS24_9ENTE</name>
<evidence type="ECO:0000313" key="2">
    <source>
        <dbReference type="EMBL" id="OEG15482.1"/>
    </source>
</evidence>
<protein>
    <recommendedName>
        <fullName evidence="4">WxL domain-containing protein</fullName>
    </recommendedName>
</protein>
<dbReference type="STRING" id="903983.BCR23_08420"/>
<keyword evidence="3" id="KW-1185">Reference proteome</keyword>
<accession>A0A1E5GS24</accession>
<sequence length="241" mass="25455">MKKILFTTLLASSALLIFAKPANAEELGKEQTDLGIRFDTDGPVKPGSGPFKDNLALVWTPSKFDFGRQSATANIATYSNTTVGDQYIVVNDDRQTTEAGGEETKASTTSAWKVTASLSKLVSKDDSATELPSKLTFTLGDPQSYDIGEVDPDINDFSPNVPSQDNLGQLEDPNNIVVGKSVTLEAGNTTATNIIAKTKADSVKGGFATKLSDTKLTVTTGTGAAGKAFKGSVTWSLDNTY</sequence>
<dbReference type="EMBL" id="MIKB01000015">
    <property type="protein sequence ID" value="OEG15482.1"/>
    <property type="molecule type" value="Genomic_DNA"/>
</dbReference>
<proteinExistence type="predicted"/>
<evidence type="ECO:0008006" key="4">
    <source>
        <dbReference type="Google" id="ProtNLM"/>
    </source>
</evidence>
<dbReference type="RefSeq" id="WP_069635366.1">
    <property type="nucleotide sequence ID" value="NZ_JXKZ01000010.1"/>
</dbReference>
<keyword evidence="1" id="KW-0732">Signal</keyword>
<gene>
    <name evidence="2" type="ORF">BCR23_08420</name>
</gene>
<evidence type="ECO:0000313" key="3">
    <source>
        <dbReference type="Proteomes" id="UP000094764"/>
    </source>
</evidence>
<dbReference type="PATRIC" id="fig|903983.4.peg.373"/>